<keyword evidence="4" id="KW-0904">Protein phosphatase</keyword>
<dbReference type="EC" id="3.1.3.48" evidence="2"/>
<dbReference type="Pfam" id="PF00782">
    <property type="entry name" value="DSPc"/>
    <property type="match status" value="1"/>
</dbReference>
<evidence type="ECO:0000256" key="3">
    <source>
        <dbReference type="ARBA" id="ARBA00022801"/>
    </source>
</evidence>
<dbReference type="InterPro" id="IPR016130">
    <property type="entry name" value="Tyr_Pase_AS"/>
</dbReference>
<dbReference type="InterPro" id="IPR000340">
    <property type="entry name" value="Dual-sp_phosphatase_cat-dom"/>
</dbReference>
<evidence type="ECO:0000259" key="6">
    <source>
        <dbReference type="PROSITE" id="PS50056"/>
    </source>
</evidence>
<evidence type="ECO:0000256" key="4">
    <source>
        <dbReference type="ARBA" id="ARBA00022912"/>
    </source>
</evidence>
<evidence type="ECO:0000256" key="2">
    <source>
        <dbReference type="ARBA" id="ARBA00013064"/>
    </source>
</evidence>
<dbReference type="Gene3D" id="3.90.190.10">
    <property type="entry name" value="Protein tyrosine phosphatase superfamily"/>
    <property type="match status" value="1"/>
</dbReference>
<organism evidence="7 8">
    <name type="scientific">Solanum pennellii</name>
    <name type="common">Tomato</name>
    <name type="synonym">Lycopersicon pennellii</name>
    <dbReference type="NCBI Taxonomy" id="28526"/>
    <lineage>
        <taxon>Eukaryota</taxon>
        <taxon>Viridiplantae</taxon>
        <taxon>Streptophyta</taxon>
        <taxon>Embryophyta</taxon>
        <taxon>Tracheophyta</taxon>
        <taxon>Spermatophyta</taxon>
        <taxon>Magnoliopsida</taxon>
        <taxon>eudicotyledons</taxon>
        <taxon>Gunneridae</taxon>
        <taxon>Pentapetalae</taxon>
        <taxon>asterids</taxon>
        <taxon>lamiids</taxon>
        <taxon>Solanales</taxon>
        <taxon>Solanaceae</taxon>
        <taxon>Solanoideae</taxon>
        <taxon>Solaneae</taxon>
        <taxon>Solanum</taxon>
        <taxon>Solanum subgen. Lycopersicon</taxon>
    </lineage>
</organism>
<feature type="domain" description="Tyrosine specific protein phosphatases" evidence="6">
    <location>
        <begin position="140"/>
        <end position="198"/>
    </location>
</feature>
<dbReference type="InterPro" id="IPR029021">
    <property type="entry name" value="Prot-tyrosine_phosphatase-like"/>
</dbReference>
<dbReference type="PANTHER" id="PTHR10159">
    <property type="entry name" value="DUAL SPECIFICITY PROTEIN PHOSPHATASE"/>
    <property type="match status" value="1"/>
</dbReference>
<evidence type="ECO:0000256" key="1">
    <source>
        <dbReference type="ARBA" id="ARBA00008601"/>
    </source>
</evidence>
<sequence>MQCLSFPWERSVKLCGTHVVVILSFKCLSCPWEKVLGKFKLFQGRNREMAQALEYYNGQIEALMRAMSVAKIIREDKNPCMIEEGLYLGSLGAANNKVALKSLNLTHILTIARDINPPYPNEFVYKVLSVHDRVDVNISHYFEECFDFIEEAKGQGGGVLVHCFAGKSRSATIVIAYLMKKHGMSHSEAFELVKSKRPVVSPNAGFMTQLENYDKTLKAVRLTKTTERGKIEVQRQFSKLYQAKQCWACFHFNKHELSRQSNKLPSETTDACYFCSVKSLTRSSNNKSPKSKWNLLHHCAWHRPMQS</sequence>
<dbReference type="SMART" id="SM00195">
    <property type="entry name" value="DSPc"/>
    <property type="match status" value="1"/>
</dbReference>
<reference evidence="8" key="2">
    <citation type="submission" date="2025-08" db="UniProtKB">
        <authorList>
            <consortium name="RefSeq"/>
        </authorList>
    </citation>
    <scope>IDENTIFICATION</scope>
</reference>
<protein>
    <recommendedName>
        <fullName evidence="2">protein-tyrosine-phosphatase</fullName>
        <ecNumber evidence="2">3.1.3.48</ecNumber>
    </recommendedName>
</protein>
<keyword evidence="7" id="KW-1185">Reference proteome</keyword>
<evidence type="ECO:0000313" key="7">
    <source>
        <dbReference type="Proteomes" id="UP000694930"/>
    </source>
</evidence>
<feature type="domain" description="Tyrosine-protein phosphatase" evidence="5">
    <location>
        <begin position="78"/>
        <end position="219"/>
    </location>
</feature>
<dbReference type="PROSITE" id="PS50054">
    <property type="entry name" value="TYR_PHOSPHATASE_DUAL"/>
    <property type="match status" value="1"/>
</dbReference>
<dbReference type="GeneID" id="107011499"/>
<dbReference type="SUPFAM" id="SSF52799">
    <property type="entry name" value="(Phosphotyrosine protein) phosphatases II"/>
    <property type="match status" value="1"/>
</dbReference>
<proteinExistence type="inferred from homology"/>
<reference evidence="7" key="1">
    <citation type="journal article" date="2014" name="Nat. Genet.">
        <title>The genome of the stress-tolerant wild tomato species Solanum pennellii.</title>
        <authorList>
            <person name="Bolger A."/>
            <person name="Scossa F."/>
            <person name="Bolger M.E."/>
            <person name="Lanz C."/>
            <person name="Maumus F."/>
            <person name="Tohge T."/>
            <person name="Quesneville H."/>
            <person name="Alseekh S."/>
            <person name="Sorensen I."/>
            <person name="Lichtenstein G."/>
            <person name="Fich E.A."/>
            <person name="Conte M."/>
            <person name="Keller H."/>
            <person name="Schneeberger K."/>
            <person name="Schwacke R."/>
            <person name="Ofner I."/>
            <person name="Vrebalov J."/>
            <person name="Xu Y."/>
            <person name="Osorio S."/>
            <person name="Aflitos S.A."/>
            <person name="Schijlen E."/>
            <person name="Jimenez-Gomez J.M."/>
            <person name="Ryngajllo M."/>
            <person name="Kimura S."/>
            <person name="Kumar R."/>
            <person name="Koenig D."/>
            <person name="Headland L.R."/>
            <person name="Maloof J.N."/>
            <person name="Sinha N."/>
            <person name="van Ham R.C."/>
            <person name="Lankhorst R.K."/>
            <person name="Mao L."/>
            <person name="Vogel A."/>
            <person name="Arsova B."/>
            <person name="Panstruga R."/>
            <person name="Fei Z."/>
            <person name="Rose J.K."/>
            <person name="Zamir D."/>
            <person name="Carrari F."/>
            <person name="Giovannoni J.J."/>
            <person name="Weigel D."/>
            <person name="Usadel B."/>
            <person name="Fernie A.R."/>
        </authorList>
    </citation>
    <scope>NUCLEOTIDE SEQUENCE [LARGE SCALE GENOMIC DNA]</scope>
    <source>
        <strain evidence="7">cv. LA0716</strain>
    </source>
</reference>
<accession>A0ABM1G657</accession>
<comment type="similarity">
    <text evidence="1">Belongs to the protein-tyrosine phosphatase family. Non-receptor class dual specificity subfamily.</text>
</comment>
<dbReference type="CDD" id="cd14498">
    <property type="entry name" value="DSP"/>
    <property type="match status" value="1"/>
</dbReference>
<dbReference type="PANTHER" id="PTHR10159:SF511">
    <property type="entry name" value="DUAL SPECIFICITY PROTEIN PHOSPHATASE 1"/>
    <property type="match status" value="1"/>
</dbReference>
<name>A0ABM1G657_SOLPN</name>
<evidence type="ECO:0000259" key="5">
    <source>
        <dbReference type="PROSITE" id="PS50054"/>
    </source>
</evidence>
<dbReference type="PROSITE" id="PS50056">
    <property type="entry name" value="TYR_PHOSPHATASE_2"/>
    <property type="match status" value="1"/>
</dbReference>
<keyword evidence="3" id="KW-0378">Hydrolase</keyword>
<gene>
    <name evidence="8" type="primary">LOC107011499</name>
</gene>
<dbReference type="PROSITE" id="PS00383">
    <property type="entry name" value="TYR_PHOSPHATASE_1"/>
    <property type="match status" value="1"/>
</dbReference>
<dbReference type="InterPro" id="IPR020422">
    <property type="entry name" value="TYR_PHOSPHATASE_DUAL_dom"/>
</dbReference>
<evidence type="ECO:0000313" key="8">
    <source>
        <dbReference type="RefSeq" id="XP_015066529.1"/>
    </source>
</evidence>
<dbReference type="InterPro" id="IPR000387">
    <property type="entry name" value="Tyr_Pase_dom"/>
</dbReference>
<dbReference type="RefSeq" id="XP_015066529.1">
    <property type="nucleotide sequence ID" value="XM_015211043.2"/>
</dbReference>
<dbReference type="Proteomes" id="UP000694930">
    <property type="component" value="Chromosome 1"/>
</dbReference>